<proteinExistence type="predicted"/>
<comment type="caution">
    <text evidence="4">The sequence shown here is derived from an EMBL/GenBank/DDBJ whole genome shotgun (WGS) entry which is preliminary data.</text>
</comment>
<dbReference type="AlphaFoldDB" id="A0A401YM89"/>
<dbReference type="OrthoDB" id="4088450at2"/>
<dbReference type="Gene3D" id="3.30.565.10">
    <property type="entry name" value="Histidine kinase-like ATPase, C-terminal domain"/>
    <property type="match status" value="1"/>
</dbReference>
<dbReference type="PANTHER" id="PTHR35526:SF3">
    <property type="entry name" value="ANTI-SIGMA-F FACTOR RSBW"/>
    <property type="match status" value="1"/>
</dbReference>
<dbReference type="CDD" id="cd16936">
    <property type="entry name" value="HATPase_RsbW-like"/>
    <property type="match status" value="1"/>
</dbReference>
<dbReference type="NCBIfam" id="NF041045">
    <property type="entry name" value="RsbA_anti_sig"/>
    <property type="match status" value="1"/>
</dbReference>
<feature type="domain" description="MEDS" evidence="3">
    <location>
        <begin position="14"/>
        <end position="157"/>
    </location>
</feature>
<reference evidence="4 5" key="1">
    <citation type="submission" date="2018-12" db="EMBL/GenBank/DDBJ databases">
        <title>Draft genome sequence of Embleya hyalina NBRC 13850T.</title>
        <authorList>
            <person name="Komaki H."/>
            <person name="Hosoyama A."/>
            <person name="Kimura A."/>
            <person name="Ichikawa N."/>
            <person name="Tamura T."/>
        </authorList>
    </citation>
    <scope>NUCLEOTIDE SEQUENCE [LARGE SCALE GENOMIC DNA]</scope>
    <source>
        <strain evidence="4 5">NBRC 13850</strain>
    </source>
</reference>
<dbReference type="EMBL" id="BIFH01000018">
    <property type="protein sequence ID" value="GCD95708.1"/>
    <property type="molecule type" value="Genomic_DNA"/>
</dbReference>
<dbReference type="PANTHER" id="PTHR35526">
    <property type="entry name" value="ANTI-SIGMA-F FACTOR RSBW-RELATED"/>
    <property type="match status" value="1"/>
</dbReference>
<feature type="domain" description="Histidine kinase/HSP90-like ATPase" evidence="2">
    <location>
        <begin position="202"/>
        <end position="308"/>
    </location>
</feature>
<gene>
    <name evidence="4" type="ORF">EHYA_03391</name>
</gene>
<keyword evidence="5" id="KW-1185">Reference proteome</keyword>
<dbReference type="Pfam" id="PF13581">
    <property type="entry name" value="HATPase_c_2"/>
    <property type="match status" value="1"/>
</dbReference>
<protein>
    <submittedName>
        <fullName evidence="4">Anti-sigma regulatory factor</fullName>
    </submittedName>
</protein>
<dbReference type="Proteomes" id="UP000286931">
    <property type="component" value="Unassembled WGS sequence"/>
</dbReference>
<evidence type="ECO:0000313" key="4">
    <source>
        <dbReference type="EMBL" id="GCD95708.1"/>
    </source>
</evidence>
<organism evidence="4 5">
    <name type="scientific">Embleya hyalina</name>
    <dbReference type="NCBI Taxonomy" id="516124"/>
    <lineage>
        <taxon>Bacteria</taxon>
        <taxon>Bacillati</taxon>
        <taxon>Actinomycetota</taxon>
        <taxon>Actinomycetes</taxon>
        <taxon>Kitasatosporales</taxon>
        <taxon>Streptomycetaceae</taxon>
        <taxon>Embleya</taxon>
    </lineage>
</organism>
<keyword evidence="1" id="KW-0808">Transferase</keyword>
<evidence type="ECO:0000259" key="3">
    <source>
        <dbReference type="Pfam" id="PF14417"/>
    </source>
</evidence>
<dbReference type="InterPro" id="IPR025847">
    <property type="entry name" value="MEDS_domain"/>
</dbReference>
<dbReference type="RefSeq" id="WP_126637809.1">
    <property type="nucleotide sequence ID" value="NZ_BIFH01000018.1"/>
</dbReference>
<evidence type="ECO:0000256" key="1">
    <source>
        <dbReference type="ARBA" id="ARBA00022527"/>
    </source>
</evidence>
<sequence length="313" mass="34362">MTVSGPDTFRDTFRHDALLYAGLDDFVDRTAAFVRAGLEADEAVAVAVIEPRAGALRKELAADAEHITWIDMERVGRNPARIIPAWRQWTHDQGPRAFRGIGEPVWAGRSEAELVECRHHESLLNLAFDGVPWRLLCPYDVTTLDPSVIDAVRHSHPRVLDAGAEYRHAHPGSDHYAATLSGPPLPDVPEHAEHLAFAAGELARVRAFVRGRLGEAPRAYVGHVLLVVTEIAGNSIVHGGGHGEVDLWDEGTTLVCEIRDTGRVDDPLAGRHIPHPDVEGGRGLWIANQLCDLVQIRSTDSGTTVRLRLNHDR</sequence>
<dbReference type="InterPro" id="IPR003594">
    <property type="entry name" value="HATPase_dom"/>
</dbReference>
<dbReference type="InterPro" id="IPR050267">
    <property type="entry name" value="Anti-sigma-factor_SerPK"/>
</dbReference>
<dbReference type="Pfam" id="PF14417">
    <property type="entry name" value="MEDS"/>
    <property type="match status" value="1"/>
</dbReference>
<dbReference type="InterPro" id="IPR047718">
    <property type="entry name" value="RsbA-like_anti_sig"/>
</dbReference>
<dbReference type="SUPFAM" id="SSF55874">
    <property type="entry name" value="ATPase domain of HSP90 chaperone/DNA topoisomerase II/histidine kinase"/>
    <property type="match status" value="1"/>
</dbReference>
<evidence type="ECO:0000259" key="2">
    <source>
        <dbReference type="Pfam" id="PF13581"/>
    </source>
</evidence>
<name>A0A401YM89_9ACTN</name>
<keyword evidence="1" id="KW-0418">Kinase</keyword>
<dbReference type="GO" id="GO:0004674">
    <property type="term" value="F:protein serine/threonine kinase activity"/>
    <property type="evidence" value="ECO:0007669"/>
    <property type="project" value="UniProtKB-KW"/>
</dbReference>
<keyword evidence="1" id="KW-0723">Serine/threonine-protein kinase</keyword>
<accession>A0A401YM89</accession>
<dbReference type="InterPro" id="IPR036890">
    <property type="entry name" value="HATPase_C_sf"/>
</dbReference>
<evidence type="ECO:0000313" key="5">
    <source>
        <dbReference type="Proteomes" id="UP000286931"/>
    </source>
</evidence>